<feature type="transmembrane region" description="Helical" evidence="7">
    <location>
        <begin position="314"/>
        <end position="341"/>
    </location>
</feature>
<accession>A0ABY6HLP8</accession>
<gene>
    <name evidence="9" type="ORF">NEF87_000724</name>
</gene>
<dbReference type="EMBL" id="CP104013">
    <property type="protein sequence ID" value="UYP44439.1"/>
    <property type="molecule type" value="Genomic_DNA"/>
</dbReference>
<feature type="transmembrane region" description="Helical" evidence="7">
    <location>
        <begin position="12"/>
        <end position="32"/>
    </location>
</feature>
<dbReference type="Pfam" id="PF00528">
    <property type="entry name" value="BPD_transp_1"/>
    <property type="match status" value="1"/>
</dbReference>
<keyword evidence="6 7" id="KW-0472">Membrane</keyword>
<dbReference type="SUPFAM" id="SSF161098">
    <property type="entry name" value="MetI-like"/>
    <property type="match status" value="1"/>
</dbReference>
<feature type="transmembrane region" description="Helical" evidence="7">
    <location>
        <begin position="269"/>
        <end position="290"/>
    </location>
</feature>
<dbReference type="InterPro" id="IPR035906">
    <property type="entry name" value="MetI-like_sf"/>
</dbReference>
<dbReference type="InterPro" id="IPR000515">
    <property type="entry name" value="MetI-like"/>
</dbReference>
<feature type="transmembrane region" description="Helical" evidence="7">
    <location>
        <begin position="212"/>
        <end position="230"/>
    </location>
</feature>
<dbReference type="InterPro" id="IPR045621">
    <property type="entry name" value="BPD_transp_1_N"/>
</dbReference>
<keyword evidence="5 7" id="KW-1133">Transmembrane helix</keyword>
<proteinExistence type="inferred from homology"/>
<evidence type="ECO:0000256" key="5">
    <source>
        <dbReference type="ARBA" id="ARBA00022989"/>
    </source>
</evidence>
<evidence type="ECO:0000256" key="6">
    <source>
        <dbReference type="ARBA" id="ARBA00023136"/>
    </source>
</evidence>
<dbReference type="PANTHER" id="PTHR43163:SF6">
    <property type="entry name" value="DIPEPTIDE TRANSPORT SYSTEM PERMEASE PROTEIN DPPB-RELATED"/>
    <property type="match status" value="1"/>
</dbReference>
<keyword evidence="2 7" id="KW-0813">Transport</keyword>
<sequence>MSLLKYTIRRILALIPILFGVLFMSFVLTRAMPDNPYKALLGDGGFKSDAQRQEYLNNVERLGLDKPVISQFLIYVGALFRGDWGTSISMQNGADVWDLLMAAFPKSIEITIYSMVFATIIGIRAGIISAVNRNRPKDTAIRFVALAGVAIPVFWMGLMLQYILVIKGQILPFATNYNSTKYEISYADDKITGLRLLDSLINLDFGMFWDTFLHLILPVFCLSFITIAGITRQTRSSMLEVLELDYIRTARAKGCTEKQVIYKHAWRNAMIPTITIVGLNVAGLMGGAVLTEHTFNLSGMGVTTLLAIRAVDYYVINAAVFLMTFIFVVVNLITDLIYGLVDPRIRY</sequence>
<organism evidence="9 10">
    <name type="scientific">Candidatus Lokiarchaeum ossiferum</name>
    <dbReference type="NCBI Taxonomy" id="2951803"/>
    <lineage>
        <taxon>Archaea</taxon>
        <taxon>Promethearchaeati</taxon>
        <taxon>Promethearchaeota</taxon>
        <taxon>Promethearchaeia</taxon>
        <taxon>Promethearchaeales</taxon>
        <taxon>Promethearchaeaceae</taxon>
        <taxon>Candidatus Lokiarchaeum</taxon>
    </lineage>
</organism>
<evidence type="ECO:0000259" key="8">
    <source>
        <dbReference type="PROSITE" id="PS50928"/>
    </source>
</evidence>
<keyword evidence="3" id="KW-1003">Cell membrane</keyword>
<dbReference type="CDD" id="cd06261">
    <property type="entry name" value="TM_PBP2"/>
    <property type="match status" value="1"/>
</dbReference>
<evidence type="ECO:0000256" key="7">
    <source>
        <dbReference type="RuleBase" id="RU363032"/>
    </source>
</evidence>
<evidence type="ECO:0000313" key="10">
    <source>
        <dbReference type="Proteomes" id="UP001208689"/>
    </source>
</evidence>
<dbReference type="PANTHER" id="PTHR43163">
    <property type="entry name" value="DIPEPTIDE TRANSPORT SYSTEM PERMEASE PROTEIN DPPB-RELATED"/>
    <property type="match status" value="1"/>
</dbReference>
<feature type="transmembrane region" description="Helical" evidence="7">
    <location>
        <begin position="143"/>
        <end position="164"/>
    </location>
</feature>
<keyword evidence="10" id="KW-1185">Reference proteome</keyword>
<reference evidence="9" key="1">
    <citation type="submission" date="2022-09" db="EMBL/GenBank/DDBJ databases">
        <title>Actin cytoskeleton and complex cell architecture in an #Asgard archaeon.</title>
        <authorList>
            <person name="Ponce Toledo R.I."/>
            <person name="Schleper C."/>
            <person name="Rodrigues Oliveira T."/>
            <person name="Wollweber F."/>
            <person name="Xu J."/>
            <person name="Rittmann S."/>
            <person name="Klingl A."/>
            <person name="Pilhofer M."/>
        </authorList>
    </citation>
    <scope>NUCLEOTIDE SEQUENCE</scope>
    <source>
        <strain evidence="9">B-35</strain>
    </source>
</reference>
<feature type="domain" description="ABC transmembrane type-1" evidence="8">
    <location>
        <begin position="104"/>
        <end position="334"/>
    </location>
</feature>
<name>A0ABY6HLP8_9ARCH</name>
<feature type="transmembrane region" description="Helical" evidence="7">
    <location>
        <begin position="110"/>
        <end position="131"/>
    </location>
</feature>
<evidence type="ECO:0000256" key="1">
    <source>
        <dbReference type="ARBA" id="ARBA00004651"/>
    </source>
</evidence>
<keyword evidence="4 7" id="KW-0812">Transmembrane</keyword>
<dbReference type="Proteomes" id="UP001208689">
    <property type="component" value="Chromosome"/>
</dbReference>
<evidence type="ECO:0000256" key="2">
    <source>
        <dbReference type="ARBA" id="ARBA00022448"/>
    </source>
</evidence>
<protein>
    <recommendedName>
        <fullName evidence="8">ABC transmembrane type-1 domain-containing protein</fullName>
    </recommendedName>
</protein>
<dbReference type="PROSITE" id="PS50928">
    <property type="entry name" value="ABC_TM1"/>
    <property type="match status" value="1"/>
</dbReference>
<comment type="similarity">
    <text evidence="7">Belongs to the binding-protein-dependent transport system permease family.</text>
</comment>
<dbReference type="Gene3D" id="1.10.3720.10">
    <property type="entry name" value="MetI-like"/>
    <property type="match status" value="1"/>
</dbReference>
<evidence type="ECO:0000256" key="3">
    <source>
        <dbReference type="ARBA" id="ARBA00022475"/>
    </source>
</evidence>
<dbReference type="Pfam" id="PF19300">
    <property type="entry name" value="BPD_transp_1_N"/>
    <property type="match status" value="1"/>
</dbReference>
<evidence type="ECO:0000313" key="9">
    <source>
        <dbReference type="EMBL" id="UYP44439.1"/>
    </source>
</evidence>
<evidence type="ECO:0000256" key="4">
    <source>
        <dbReference type="ARBA" id="ARBA00022692"/>
    </source>
</evidence>
<comment type="subcellular location">
    <subcellularLocation>
        <location evidence="1 7">Cell membrane</location>
        <topology evidence="1 7">Multi-pass membrane protein</topology>
    </subcellularLocation>
</comment>